<keyword evidence="2" id="KW-0442">Lipid degradation</keyword>
<evidence type="ECO:0000256" key="4">
    <source>
        <dbReference type="ARBA" id="ARBA00038012"/>
    </source>
</evidence>
<dbReference type="GO" id="GO:0016891">
    <property type="term" value="F:RNA endonuclease activity producing 5'-phosphomonoesters, hydrolytic mechanism"/>
    <property type="evidence" value="ECO:0007669"/>
    <property type="project" value="TreeGrafter"/>
</dbReference>
<evidence type="ECO:0000256" key="6">
    <source>
        <dbReference type="ARBA" id="ARBA00043167"/>
    </source>
</evidence>
<dbReference type="GO" id="GO:0034587">
    <property type="term" value="P:piRNA processing"/>
    <property type="evidence" value="ECO:0007669"/>
    <property type="project" value="TreeGrafter"/>
</dbReference>
<keyword evidence="9" id="KW-1185">Reference proteome</keyword>
<dbReference type="Pfam" id="PF13091">
    <property type="entry name" value="PLDc_2"/>
    <property type="match status" value="1"/>
</dbReference>
<sequence>MFLNSISKTLLFVFTVALASNIAYKFYHKKRKKDKPEINEVIMFCNVASPLKHSKYSRCKISHSTDRLLHYINAPRYSVDVCMYVLTNPDIINALLKLHIRGVKVRVILDADMAFASGTGIKRFDKIGIPVRWMKSTHLMHHKFCLIDTSHLDVENEDCTPLMIIGSLNWTNQAVTGNWEDVIVTSQKDLIRQYQNEFEKLWLQFKPIVVFRLNKC</sequence>
<dbReference type="RefSeq" id="XP_026484555.2">
    <property type="nucleotide sequence ID" value="XM_026628770.2"/>
</dbReference>
<keyword evidence="7" id="KW-0472">Membrane</keyword>
<evidence type="ECO:0000256" key="1">
    <source>
        <dbReference type="ARBA" id="ARBA00022801"/>
    </source>
</evidence>
<dbReference type="SUPFAM" id="SSF56024">
    <property type="entry name" value="Phospholipase D/nuclease"/>
    <property type="match status" value="1"/>
</dbReference>
<dbReference type="Gene3D" id="3.30.870.10">
    <property type="entry name" value="Endonuclease Chain A"/>
    <property type="match status" value="1"/>
</dbReference>
<keyword evidence="1" id="KW-0378">Hydrolase</keyword>
<evidence type="ECO:0000256" key="3">
    <source>
        <dbReference type="ARBA" id="ARBA00023098"/>
    </source>
</evidence>
<accession>A0A8B8HJ49</accession>
<feature type="transmembrane region" description="Helical" evidence="7">
    <location>
        <begin position="6"/>
        <end position="27"/>
    </location>
</feature>
<keyword evidence="7" id="KW-0812">Transmembrane</keyword>
<reference evidence="10" key="1">
    <citation type="submission" date="2025-08" db="UniProtKB">
        <authorList>
            <consortium name="RefSeq"/>
        </authorList>
    </citation>
    <scope>IDENTIFICATION</scope>
    <source>
        <tissue evidence="10">Whole body</tissue>
    </source>
</reference>
<dbReference type="AlphaFoldDB" id="A0A8B8HJ49"/>
<name>A0A8B8HJ49_VANTA</name>
<dbReference type="PANTHER" id="PTHR43856">
    <property type="entry name" value="CARDIOLIPIN HYDROLASE"/>
    <property type="match status" value="1"/>
</dbReference>
<dbReference type="PANTHER" id="PTHR43856:SF1">
    <property type="entry name" value="MITOCHONDRIAL CARDIOLIPIN HYDROLASE"/>
    <property type="match status" value="1"/>
</dbReference>
<dbReference type="InterPro" id="IPR025202">
    <property type="entry name" value="PLD-like_dom"/>
</dbReference>
<keyword evidence="3" id="KW-0443">Lipid metabolism</keyword>
<dbReference type="InterPro" id="IPR051406">
    <property type="entry name" value="PLD_domain"/>
</dbReference>
<organism evidence="9 10">
    <name type="scientific">Vanessa tameamea</name>
    <name type="common">Kamehameha butterfly</name>
    <dbReference type="NCBI Taxonomy" id="334116"/>
    <lineage>
        <taxon>Eukaryota</taxon>
        <taxon>Metazoa</taxon>
        <taxon>Ecdysozoa</taxon>
        <taxon>Arthropoda</taxon>
        <taxon>Hexapoda</taxon>
        <taxon>Insecta</taxon>
        <taxon>Pterygota</taxon>
        <taxon>Neoptera</taxon>
        <taxon>Endopterygota</taxon>
        <taxon>Lepidoptera</taxon>
        <taxon>Glossata</taxon>
        <taxon>Ditrysia</taxon>
        <taxon>Papilionoidea</taxon>
        <taxon>Nymphalidae</taxon>
        <taxon>Nymphalinae</taxon>
        <taxon>Vanessa</taxon>
    </lineage>
</organism>
<evidence type="ECO:0000256" key="2">
    <source>
        <dbReference type="ARBA" id="ARBA00022963"/>
    </source>
</evidence>
<dbReference type="OrthoDB" id="5205528at2759"/>
<dbReference type="OMA" id="RIWEEFD"/>
<evidence type="ECO:0000313" key="9">
    <source>
        <dbReference type="Proteomes" id="UP001652626"/>
    </source>
</evidence>
<proteinExistence type="inferred from homology"/>
<keyword evidence="7" id="KW-1133">Transmembrane helix</keyword>
<dbReference type="GO" id="GO:0005739">
    <property type="term" value="C:mitochondrion"/>
    <property type="evidence" value="ECO:0007669"/>
    <property type="project" value="TreeGrafter"/>
</dbReference>
<evidence type="ECO:0000259" key="8">
    <source>
        <dbReference type="Pfam" id="PF13091"/>
    </source>
</evidence>
<feature type="domain" description="Phospholipase D-like" evidence="8">
    <location>
        <begin position="68"/>
        <end position="202"/>
    </location>
</feature>
<comment type="similarity">
    <text evidence="4">Belongs to the phospholipase D family. MitoPLD/Zucchini subfamily.</text>
</comment>
<gene>
    <name evidence="10" type="primary">LOC113392370</name>
</gene>
<dbReference type="GO" id="GO:0016042">
    <property type="term" value="P:lipid catabolic process"/>
    <property type="evidence" value="ECO:0007669"/>
    <property type="project" value="UniProtKB-KW"/>
</dbReference>
<protein>
    <recommendedName>
        <fullName evidence="5">Mitochondrial cardiolipin hydrolase</fullName>
    </recommendedName>
    <alternativeName>
        <fullName evidence="6">Mitochondrial phospholipase</fullName>
    </alternativeName>
</protein>
<dbReference type="GeneID" id="113392370"/>
<dbReference type="Proteomes" id="UP001652626">
    <property type="component" value="Chromosome 5"/>
</dbReference>
<evidence type="ECO:0000313" key="10">
    <source>
        <dbReference type="RefSeq" id="XP_026484555.2"/>
    </source>
</evidence>
<evidence type="ECO:0000256" key="5">
    <source>
        <dbReference type="ARBA" id="ARBA00040549"/>
    </source>
</evidence>
<evidence type="ECO:0000256" key="7">
    <source>
        <dbReference type="SAM" id="Phobius"/>
    </source>
</evidence>